<evidence type="ECO:0000313" key="3">
    <source>
        <dbReference type="EMBL" id="MBW0558138.1"/>
    </source>
</evidence>
<dbReference type="AlphaFoldDB" id="A0A9Q3PDK4"/>
<feature type="compositionally biased region" description="Low complexity" evidence="1">
    <location>
        <begin position="83"/>
        <end position="99"/>
    </location>
</feature>
<feature type="domain" description="Retroviral polymerase SH3-like" evidence="2">
    <location>
        <begin position="3"/>
        <end position="49"/>
    </location>
</feature>
<dbReference type="EMBL" id="AVOT02066311">
    <property type="protein sequence ID" value="MBW0558138.1"/>
    <property type="molecule type" value="Genomic_DNA"/>
</dbReference>
<gene>
    <name evidence="3" type="ORF">O181_097853</name>
</gene>
<keyword evidence="4" id="KW-1185">Reference proteome</keyword>
<feature type="region of interest" description="Disordered" evidence="1">
    <location>
        <begin position="83"/>
        <end position="109"/>
    </location>
</feature>
<protein>
    <recommendedName>
        <fullName evidence="2">Retroviral polymerase SH3-like domain-containing protein</fullName>
    </recommendedName>
</protein>
<evidence type="ECO:0000259" key="2">
    <source>
        <dbReference type="Pfam" id="PF25597"/>
    </source>
</evidence>
<accession>A0A9Q3PDK4</accession>
<evidence type="ECO:0000313" key="4">
    <source>
        <dbReference type="Proteomes" id="UP000765509"/>
    </source>
</evidence>
<sequence length="109" mass="12121">MKPPGKPGILFGYDQNNIAYRIVHLKDSKVSVTHHTTFNEQVFPKLSTKNEDTLPFLDKDINTSRSPNTETYAKTIDTRNLTTAIQATDAAPQADQTLDTTEKPPPPPL</sequence>
<name>A0A9Q3PDK4_9BASI</name>
<dbReference type="Pfam" id="PF25597">
    <property type="entry name" value="SH3_retrovirus"/>
    <property type="match status" value="1"/>
</dbReference>
<proteinExistence type="predicted"/>
<dbReference type="InterPro" id="IPR057670">
    <property type="entry name" value="SH3_retrovirus"/>
</dbReference>
<organism evidence="3 4">
    <name type="scientific">Austropuccinia psidii MF-1</name>
    <dbReference type="NCBI Taxonomy" id="1389203"/>
    <lineage>
        <taxon>Eukaryota</taxon>
        <taxon>Fungi</taxon>
        <taxon>Dikarya</taxon>
        <taxon>Basidiomycota</taxon>
        <taxon>Pucciniomycotina</taxon>
        <taxon>Pucciniomycetes</taxon>
        <taxon>Pucciniales</taxon>
        <taxon>Sphaerophragmiaceae</taxon>
        <taxon>Austropuccinia</taxon>
    </lineage>
</organism>
<reference evidence="3" key="1">
    <citation type="submission" date="2021-03" db="EMBL/GenBank/DDBJ databases">
        <title>Draft genome sequence of rust myrtle Austropuccinia psidii MF-1, a brazilian biotype.</title>
        <authorList>
            <person name="Quecine M.C."/>
            <person name="Pachon D.M.R."/>
            <person name="Bonatelli M.L."/>
            <person name="Correr F.H."/>
            <person name="Franceschini L.M."/>
            <person name="Leite T.F."/>
            <person name="Margarido G.R.A."/>
            <person name="Almeida C.A."/>
            <person name="Ferrarezi J.A."/>
            <person name="Labate C.A."/>
        </authorList>
    </citation>
    <scope>NUCLEOTIDE SEQUENCE</scope>
    <source>
        <strain evidence="3">MF-1</strain>
    </source>
</reference>
<comment type="caution">
    <text evidence="3">The sequence shown here is derived from an EMBL/GenBank/DDBJ whole genome shotgun (WGS) entry which is preliminary data.</text>
</comment>
<dbReference type="OrthoDB" id="4364246at2759"/>
<dbReference type="Proteomes" id="UP000765509">
    <property type="component" value="Unassembled WGS sequence"/>
</dbReference>
<evidence type="ECO:0000256" key="1">
    <source>
        <dbReference type="SAM" id="MobiDB-lite"/>
    </source>
</evidence>